<evidence type="ECO:0000313" key="3">
    <source>
        <dbReference type="Proteomes" id="UP000634136"/>
    </source>
</evidence>
<organism evidence="2 3">
    <name type="scientific">Senna tora</name>
    <dbReference type="NCBI Taxonomy" id="362788"/>
    <lineage>
        <taxon>Eukaryota</taxon>
        <taxon>Viridiplantae</taxon>
        <taxon>Streptophyta</taxon>
        <taxon>Embryophyta</taxon>
        <taxon>Tracheophyta</taxon>
        <taxon>Spermatophyta</taxon>
        <taxon>Magnoliopsida</taxon>
        <taxon>eudicotyledons</taxon>
        <taxon>Gunneridae</taxon>
        <taxon>Pentapetalae</taxon>
        <taxon>rosids</taxon>
        <taxon>fabids</taxon>
        <taxon>Fabales</taxon>
        <taxon>Fabaceae</taxon>
        <taxon>Caesalpinioideae</taxon>
        <taxon>Cassia clade</taxon>
        <taxon>Senna</taxon>
    </lineage>
</organism>
<feature type="region of interest" description="Disordered" evidence="1">
    <location>
        <begin position="259"/>
        <end position="292"/>
    </location>
</feature>
<keyword evidence="3" id="KW-1185">Reference proteome</keyword>
<protein>
    <submittedName>
        <fullName evidence="2">Uncharacterized protein</fullName>
    </submittedName>
</protein>
<comment type="caution">
    <text evidence="2">The sequence shown here is derived from an EMBL/GenBank/DDBJ whole genome shotgun (WGS) entry which is preliminary data.</text>
</comment>
<gene>
    <name evidence="2" type="ORF">G2W53_018474</name>
</gene>
<feature type="region of interest" description="Disordered" evidence="1">
    <location>
        <begin position="194"/>
        <end position="224"/>
    </location>
</feature>
<evidence type="ECO:0000256" key="1">
    <source>
        <dbReference type="SAM" id="MobiDB-lite"/>
    </source>
</evidence>
<feature type="region of interest" description="Disordered" evidence="1">
    <location>
        <begin position="126"/>
        <end position="159"/>
    </location>
</feature>
<feature type="compositionally biased region" description="Basic and acidic residues" evidence="1">
    <location>
        <begin position="260"/>
        <end position="270"/>
    </location>
</feature>
<dbReference type="EMBL" id="JAAIUW010000006">
    <property type="protein sequence ID" value="KAF7827310.1"/>
    <property type="molecule type" value="Genomic_DNA"/>
</dbReference>
<reference evidence="2" key="1">
    <citation type="submission" date="2020-09" db="EMBL/GenBank/DDBJ databases">
        <title>Genome-Enabled Discovery of Anthraquinone Biosynthesis in Senna tora.</title>
        <authorList>
            <person name="Kang S.-H."/>
            <person name="Pandey R.P."/>
            <person name="Lee C.-M."/>
            <person name="Sim J.-S."/>
            <person name="Jeong J.-T."/>
            <person name="Choi B.-S."/>
            <person name="Jung M."/>
            <person name="Ginzburg D."/>
            <person name="Zhao K."/>
            <person name="Won S.Y."/>
            <person name="Oh T.-J."/>
            <person name="Yu Y."/>
            <person name="Kim N.-H."/>
            <person name="Lee O.R."/>
            <person name="Lee T.-H."/>
            <person name="Bashyal P."/>
            <person name="Kim T.-S."/>
            <person name="Lee W.-H."/>
            <person name="Kawkins C."/>
            <person name="Kim C.-K."/>
            <person name="Kim J.S."/>
            <person name="Ahn B.O."/>
            <person name="Rhee S.Y."/>
            <person name="Sohng J.K."/>
        </authorList>
    </citation>
    <scope>NUCLEOTIDE SEQUENCE</scope>
    <source>
        <tissue evidence="2">Leaf</tissue>
    </source>
</reference>
<dbReference type="AlphaFoldDB" id="A0A834TRU6"/>
<sequence>MTLQDSNKESSSPSSEDKDLQYRSKKNSKLNDNGETIGGEDDENKMKETSVSGMDVSPTKEDSRVPYEEKVSSPMATSPPKIGGSQDVEMEESSLDPKAKRALWAEEEKRNDNETSYKEKLLGFNGRCEGHISEEEEDCDSQESEEDMEESEETEDELIYPTLKISQEERNNLYKDYPPKPVEVGSEAFRPWMISPRRTRRRQRQLTNLNQTNGHKLENEGTSKSRFEVLNNLEDDVPQTNSFGKEAGVNEEVLIPHKNTLKENQMEKEQQVIQTKTPKIKESPVEASEVSL</sequence>
<name>A0A834TRU6_9FABA</name>
<feature type="compositionally biased region" description="Basic and acidic residues" evidence="1">
    <location>
        <begin position="215"/>
        <end position="224"/>
    </location>
</feature>
<feature type="compositionally biased region" description="Basic and acidic residues" evidence="1">
    <location>
        <begin position="58"/>
        <end position="71"/>
    </location>
</feature>
<dbReference type="Proteomes" id="UP000634136">
    <property type="component" value="Unassembled WGS sequence"/>
</dbReference>
<feature type="compositionally biased region" description="Acidic residues" evidence="1">
    <location>
        <begin position="134"/>
        <end position="158"/>
    </location>
</feature>
<feature type="region of interest" description="Disordered" evidence="1">
    <location>
        <begin position="1"/>
        <end position="99"/>
    </location>
</feature>
<proteinExistence type="predicted"/>
<accession>A0A834TRU6</accession>
<evidence type="ECO:0000313" key="2">
    <source>
        <dbReference type="EMBL" id="KAF7827310.1"/>
    </source>
</evidence>